<feature type="compositionally biased region" description="Low complexity" evidence="1">
    <location>
        <begin position="60"/>
        <end position="89"/>
    </location>
</feature>
<sequence>MTNQYTIDIYHADLSDYNSCNCHTPPQVHNTAVQQGQRQEANRSSTHSPLHNKPAQPTRSPSSHLASPTLTSATTTESLSKTKSATSSTMCSRRKSRTYTSTPKPKLPPATSSATIPNLLNINIQLRNRATDLSTSKEDLKIPGTWFRPEKHPLCAEDFMPTTSAASTASSSATIVFFYSIALLCRPRP</sequence>
<protein>
    <submittedName>
        <fullName evidence="2">Uncharacterized protein</fullName>
    </submittedName>
</protein>
<reference evidence="2 3" key="1">
    <citation type="submission" date="2016-07" db="EMBL/GenBank/DDBJ databases">
        <title>Pervasive Adenine N6-methylation of Active Genes in Fungi.</title>
        <authorList>
            <consortium name="DOE Joint Genome Institute"/>
            <person name="Mondo S.J."/>
            <person name="Dannebaum R.O."/>
            <person name="Kuo R.C."/>
            <person name="Labutti K."/>
            <person name="Haridas S."/>
            <person name="Kuo A."/>
            <person name="Salamov A."/>
            <person name="Ahrendt S.R."/>
            <person name="Lipzen A."/>
            <person name="Sullivan W."/>
            <person name="Andreopoulos W.B."/>
            <person name="Clum A."/>
            <person name="Lindquist E."/>
            <person name="Daum C."/>
            <person name="Ramamoorthy G.K."/>
            <person name="Gryganskyi A."/>
            <person name="Culley D."/>
            <person name="Magnuson J.K."/>
            <person name="James T.Y."/>
            <person name="O'Malley M.A."/>
            <person name="Stajich J.E."/>
            <person name="Spatafora J.W."/>
            <person name="Visel A."/>
            <person name="Grigoriev I.V."/>
        </authorList>
    </citation>
    <scope>NUCLEOTIDE SEQUENCE [LARGE SCALE GENOMIC DNA]</scope>
    <source>
        <strain evidence="2 3">JEL800</strain>
    </source>
</reference>
<feature type="region of interest" description="Disordered" evidence="1">
    <location>
        <begin position="28"/>
        <end position="114"/>
    </location>
</feature>
<evidence type="ECO:0000256" key="1">
    <source>
        <dbReference type="SAM" id="MobiDB-lite"/>
    </source>
</evidence>
<accession>A0A1Y2AL73</accession>
<gene>
    <name evidence="2" type="ORF">BCR33DRAFT_796522</name>
</gene>
<organism evidence="2 3">
    <name type="scientific">Rhizoclosmatium globosum</name>
    <dbReference type="NCBI Taxonomy" id="329046"/>
    <lineage>
        <taxon>Eukaryota</taxon>
        <taxon>Fungi</taxon>
        <taxon>Fungi incertae sedis</taxon>
        <taxon>Chytridiomycota</taxon>
        <taxon>Chytridiomycota incertae sedis</taxon>
        <taxon>Chytridiomycetes</taxon>
        <taxon>Chytridiales</taxon>
        <taxon>Chytriomycetaceae</taxon>
        <taxon>Rhizoclosmatium</taxon>
    </lineage>
</organism>
<dbReference type="AlphaFoldDB" id="A0A1Y2AL73"/>
<evidence type="ECO:0000313" key="3">
    <source>
        <dbReference type="Proteomes" id="UP000193642"/>
    </source>
</evidence>
<proteinExistence type="predicted"/>
<feature type="compositionally biased region" description="Polar residues" evidence="1">
    <location>
        <begin position="28"/>
        <end position="59"/>
    </location>
</feature>
<comment type="caution">
    <text evidence="2">The sequence shown here is derived from an EMBL/GenBank/DDBJ whole genome shotgun (WGS) entry which is preliminary data.</text>
</comment>
<dbReference type="EMBL" id="MCGO01000162">
    <property type="protein sequence ID" value="ORY23313.1"/>
    <property type="molecule type" value="Genomic_DNA"/>
</dbReference>
<dbReference type="Proteomes" id="UP000193642">
    <property type="component" value="Unassembled WGS sequence"/>
</dbReference>
<keyword evidence="3" id="KW-1185">Reference proteome</keyword>
<name>A0A1Y2AL73_9FUNG</name>
<evidence type="ECO:0000313" key="2">
    <source>
        <dbReference type="EMBL" id="ORY23313.1"/>
    </source>
</evidence>